<dbReference type="GO" id="GO:0004713">
    <property type="term" value="F:protein tyrosine kinase activity"/>
    <property type="evidence" value="ECO:0007669"/>
    <property type="project" value="TreeGrafter"/>
</dbReference>
<organism evidence="8 9">
    <name type="scientific">Aspergillus sclerotialis</name>
    <dbReference type="NCBI Taxonomy" id="2070753"/>
    <lineage>
        <taxon>Eukaryota</taxon>
        <taxon>Fungi</taxon>
        <taxon>Dikarya</taxon>
        <taxon>Ascomycota</taxon>
        <taxon>Pezizomycotina</taxon>
        <taxon>Eurotiomycetes</taxon>
        <taxon>Eurotiomycetidae</taxon>
        <taxon>Eurotiales</taxon>
        <taxon>Aspergillaceae</taxon>
        <taxon>Aspergillus</taxon>
        <taxon>Aspergillus subgen. Polypaecilum</taxon>
    </lineage>
</organism>
<dbReference type="STRING" id="2070753.A0A3A2ZRR3"/>
<feature type="region of interest" description="Disordered" evidence="6">
    <location>
        <begin position="104"/>
        <end position="123"/>
    </location>
</feature>
<dbReference type="FunFam" id="1.10.510.10:FF:000536">
    <property type="entry name" value="Cyclin-dependent kinase WEE1"/>
    <property type="match status" value="1"/>
</dbReference>
<name>A0A3A2ZRR3_9EURO</name>
<dbReference type="Proteomes" id="UP000266188">
    <property type="component" value="Unassembled WGS sequence"/>
</dbReference>
<dbReference type="PANTHER" id="PTHR11042">
    <property type="entry name" value="EUKARYOTIC TRANSLATION INITIATION FACTOR 2-ALPHA KINASE EIF2-ALPHA KINASE -RELATED"/>
    <property type="match status" value="1"/>
</dbReference>
<feature type="region of interest" description="Disordered" evidence="6">
    <location>
        <begin position="137"/>
        <end position="334"/>
    </location>
</feature>
<dbReference type="GO" id="GO:0005737">
    <property type="term" value="C:cytoplasm"/>
    <property type="evidence" value="ECO:0007669"/>
    <property type="project" value="TreeGrafter"/>
</dbReference>
<feature type="compositionally biased region" description="Polar residues" evidence="6">
    <location>
        <begin position="456"/>
        <end position="470"/>
    </location>
</feature>
<feature type="compositionally biased region" description="Low complexity" evidence="6">
    <location>
        <begin position="272"/>
        <end position="281"/>
    </location>
</feature>
<dbReference type="GO" id="GO:0005634">
    <property type="term" value="C:nucleus"/>
    <property type="evidence" value="ECO:0007669"/>
    <property type="project" value="TreeGrafter"/>
</dbReference>
<proteinExistence type="inferred from homology"/>
<feature type="region of interest" description="Disordered" evidence="6">
    <location>
        <begin position="352"/>
        <end position="391"/>
    </location>
</feature>
<dbReference type="InterPro" id="IPR000719">
    <property type="entry name" value="Prot_kinase_dom"/>
</dbReference>
<dbReference type="PANTHER" id="PTHR11042:SF196">
    <property type="entry name" value="MITOSIS INHIBITOR PROTEIN KINASE SWE1"/>
    <property type="match status" value="1"/>
</dbReference>
<feature type="compositionally biased region" description="Polar residues" evidence="6">
    <location>
        <begin position="508"/>
        <end position="523"/>
    </location>
</feature>
<dbReference type="OrthoDB" id="5337378at2759"/>
<feature type="compositionally biased region" description="Polar residues" evidence="6">
    <location>
        <begin position="161"/>
        <end position="171"/>
    </location>
</feature>
<evidence type="ECO:0000256" key="2">
    <source>
        <dbReference type="ARBA" id="ARBA00022741"/>
    </source>
</evidence>
<feature type="compositionally biased region" description="Low complexity" evidence="6">
    <location>
        <begin position="177"/>
        <end position="189"/>
    </location>
</feature>
<dbReference type="InterPro" id="IPR011009">
    <property type="entry name" value="Kinase-like_dom_sf"/>
</dbReference>
<feature type="compositionally biased region" description="Polar residues" evidence="6">
    <location>
        <begin position="137"/>
        <end position="151"/>
    </location>
</feature>
<evidence type="ECO:0000256" key="5">
    <source>
        <dbReference type="ARBA" id="ARBA00037982"/>
    </source>
</evidence>
<comment type="caution">
    <text evidence="8">The sequence shown here is derived from an EMBL/GenBank/DDBJ whole genome shotgun (WGS) entry which is preliminary data.</text>
</comment>
<dbReference type="SUPFAM" id="SSF56112">
    <property type="entry name" value="Protein kinase-like (PK-like)"/>
    <property type="match status" value="1"/>
</dbReference>
<dbReference type="GO" id="GO:0005524">
    <property type="term" value="F:ATP binding"/>
    <property type="evidence" value="ECO:0007669"/>
    <property type="project" value="UniProtKB-KW"/>
</dbReference>
<feature type="compositionally biased region" description="Polar residues" evidence="6">
    <location>
        <begin position="537"/>
        <end position="560"/>
    </location>
</feature>
<keyword evidence="3" id="KW-0418">Kinase</keyword>
<feature type="compositionally biased region" description="Polar residues" evidence="6">
    <location>
        <begin position="479"/>
        <end position="497"/>
    </location>
</feature>
<sequence>MRRTRTSPRSPAKRALSLSNDQGNATPHRPGPVPLGDENLPATPGTPAPINQTDGTSDGLCTNGASTCVEPVLAPRPTLSRIEKRRSGTFGSYATVSPLKRSDGIMNLDQASRGSPSAKRRSVHAANFTHDFSIFDNENTATTAGESTTPDSTRELDLESVTGTSPTSSPFATIPKRSSSLRRSTLQQRQSDRSLFARSKLSAAESPEVAGSGSPATIRPRMSLDNNLFQPSHDNLFSPKPTSGSALFLSNPNVTGQSRPVAHPLSRTITQSSSGSSLGDDSPTHEPIHKGQRPKALFNFSKSLPVGASRPGTTRQLTREDSTSSAESFATPENYKSVKPLPAAFMSTGLISKKNRNAEDPQHTLSFSKNMPDTPCKRPTNIFPPVQNPPLEKPLEKPKLVRHSGFVAPSPFNAHSGSPRSGPFARGMGIFGNSFNKPDTSRRGSVVSVDGEECVQSHSPSAQDDSQPLTESDLPPTPTKQTFFPSRTYPPATSQIPSLERLAEAKATSASPSNDKFQRSSPRTPHDHLFPPDPSGLSISAPNDKQQSIKPDFNSSNLPATPTGPRDSFLQAGKRPSVPMNGYTAVDVDLSLTSRFERVELVGTGEFSQVYRVTRPRDTSSSIFSLSCNEPGPPSRLPDTVWAVKKSKQPYSGLKDRERRIREVDVLKALTHSDHIIAFMDSWEQNGHLYIQTEFCEEGSLDVFLAQTGLKARLDDFRIWKILLELTLGLKHMHDLGFIHLDLKPANILITFEGVLKIADFGMATRWPAEDGIEGEGDREYIGPEILMGHFDKPADIFSLGLIMFEIAGNVELPDNGLSWQKLRNGDMSDVPSLTWSAETGIFRDASGNPVSEEPSFEELCTSDFGDAEFIEGSFLSRKSSERKGVGVPRSGELVDPPSFMVDANHEQALDKIVGWMIAPDPLNRPTAGQVLETFGVQFVERRRRAGATIFEGNWGPADEILAEDAEMIDV</sequence>
<dbReference type="CDD" id="cd14052">
    <property type="entry name" value="PTKc_Wee1_fungi"/>
    <property type="match status" value="1"/>
</dbReference>
<dbReference type="FunFam" id="3.30.200.20:FF:000611">
    <property type="entry name" value="Protein kinase, putative"/>
    <property type="match status" value="1"/>
</dbReference>
<dbReference type="Gene3D" id="1.10.510.10">
    <property type="entry name" value="Transferase(Phosphotransferase) domain 1"/>
    <property type="match status" value="1"/>
</dbReference>
<keyword evidence="1" id="KW-0808">Transferase</keyword>
<evidence type="ECO:0000256" key="3">
    <source>
        <dbReference type="ARBA" id="ARBA00022777"/>
    </source>
</evidence>
<dbReference type="Pfam" id="PF00069">
    <property type="entry name" value="Pkinase"/>
    <property type="match status" value="1"/>
</dbReference>
<keyword evidence="2" id="KW-0547">Nucleotide-binding</keyword>
<comment type="similarity">
    <text evidence="5">Belongs to the protein kinase superfamily. Ser/Thr protein kinase family. GCN2 subfamily.</text>
</comment>
<reference evidence="9" key="1">
    <citation type="submission" date="2017-02" db="EMBL/GenBank/DDBJ databases">
        <authorList>
            <person name="Tafer H."/>
            <person name="Lopandic K."/>
        </authorList>
    </citation>
    <scope>NUCLEOTIDE SEQUENCE [LARGE SCALE GENOMIC DNA]</scope>
    <source>
        <strain evidence="9">CBS 366.77</strain>
    </source>
</reference>
<gene>
    <name evidence="8" type="ORF">PHISCL_07915</name>
</gene>
<dbReference type="InterPro" id="IPR008271">
    <property type="entry name" value="Ser/Thr_kinase_AS"/>
</dbReference>
<evidence type="ECO:0000313" key="8">
    <source>
        <dbReference type="EMBL" id="RJE19741.1"/>
    </source>
</evidence>
<dbReference type="PROSITE" id="PS00108">
    <property type="entry name" value="PROTEIN_KINASE_ST"/>
    <property type="match status" value="1"/>
</dbReference>
<keyword evidence="4" id="KW-0067">ATP-binding</keyword>
<dbReference type="PROSITE" id="PS50011">
    <property type="entry name" value="PROTEIN_KINASE_DOM"/>
    <property type="match status" value="1"/>
</dbReference>
<accession>A0A3A2ZRR3</accession>
<feature type="domain" description="Protein kinase" evidence="7">
    <location>
        <begin position="596"/>
        <end position="940"/>
    </location>
</feature>
<keyword evidence="9" id="KW-1185">Reference proteome</keyword>
<evidence type="ECO:0000256" key="4">
    <source>
        <dbReference type="ARBA" id="ARBA00022840"/>
    </source>
</evidence>
<dbReference type="AlphaFoldDB" id="A0A3A2ZRR3"/>
<protein>
    <submittedName>
        <fullName evidence="8">STYKc</fullName>
    </submittedName>
</protein>
<feature type="compositionally biased region" description="Polar residues" evidence="6">
    <location>
        <begin position="224"/>
        <end position="258"/>
    </location>
</feature>
<evidence type="ECO:0000256" key="6">
    <source>
        <dbReference type="SAM" id="MobiDB-lite"/>
    </source>
</evidence>
<evidence type="ECO:0000259" key="7">
    <source>
        <dbReference type="PROSITE" id="PS50011"/>
    </source>
</evidence>
<dbReference type="GO" id="GO:0110031">
    <property type="term" value="P:negative regulation of G2/MI transition of meiotic cell cycle"/>
    <property type="evidence" value="ECO:0007669"/>
    <property type="project" value="TreeGrafter"/>
</dbReference>
<dbReference type="EMBL" id="MVGC01000374">
    <property type="protein sequence ID" value="RJE19741.1"/>
    <property type="molecule type" value="Genomic_DNA"/>
</dbReference>
<dbReference type="SMART" id="SM00220">
    <property type="entry name" value="S_TKc"/>
    <property type="match status" value="1"/>
</dbReference>
<feature type="region of interest" description="Disordered" evidence="6">
    <location>
        <begin position="434"/>
        <end position="576"/>
    </location>
</feature>
<dbReference type="InterPro" id="IPR050339">
    <property type="entry name" value="CC_SR_Kinase"/>
</dbReference>
<evidence type="ECO:0000256" key="1">
    <source>
        <dbReference type="ARBA" id="ARBA00022679"/>
    </source>
</evidence>
<dbReference type="Gene3D" id="3.30.200.20">
    <property type="entry name" value="Phosphorylase Kinase, domain 1"/>
    <property type="match status" value="1"/>
</dbReference>
<evidence type="ECO:0000313" key="9">
    <source>
        <dbReference type="Proteomes" id="UP000266188"/>
    </source>
</evidence>
<feature type="region of interest" description="Disordered" evidence="6">
    <location>
        <begin position="1"/>
        <end position="62"/>
    </location>
</feature>
<feature type="compositionally biased region" description="Polar residues" evidence="6">
    <location>
        <begin position="49"/>
        <end position="62"/>
    </location>
</feature>